<evidence type="ECO:0000256" key="2">
    <source>
        <dbReference type="ARBA" id="ARBA00012652"/>
    </source>
</evidence>
<dbReference type="Gene3D" id="1.50.10.10">
    <property type="match status" value="1"/>
</dbReference>
<comment type="caution">
    <text evidence="6">The sequence shown here is derived from an EMBL/GenBank/DDBJ whole genome shotgun (WGS) entry which is preliminary data.</text>
</comment>
<dbReference type="GO" id="GO:0005975">
    <property type="term" value="P:carbohydrate metabolic process"/>
    <property type="evidence" value="ECO:0007669"/>
    <property type="project" value="InterPro"/>
</dbReference>
<dbReference type="AlphaFoldDB" id="A0A9P8HKK6"/>
<feature type="domain" description="Alpha-L-rhamnosidase six-hairpin glycosidase" evidence="4">
    <location>
        <begin position="1"/>
        <end position="43"/>
    </location>
</feature>
<organism evidence="6 7">
    <name type="scientific">Trichoderma semiorbis</name>
    <dbReference type="NCBI Taxonomy" id="1491008"/>
    <lineage>
        <taxon>Eukaryota</taxon>
        <taxon>Fungi</taxon>
        <taxon>Dikarya</taxon>
        <taxon>Ascomycota</taxon>
        <taxon>Pezizomycotina</taxon>
        <taxon>Sordariomycetes</taxon>
        <taxon>Hypocreomycetidae</taxon>
        <taxon>Hypocreales</taxon>
        <taxon>Hypocreaceae</taxon>
        <taxon>Trichoderma</taxon>
    </lineage>
</organism>
<name>A0A9P8HKK6_9HYPO</name>
<dbReference type="EMBL" id="JAIMJC010000005">
    <property type="protein sequence ID" value="KAH0524206.1"/>
    <property type="molecule type" value="Genomic_DNA"/>
</dbReference>
<dbReference type="PANTHER" id="PTHR33307">
    <property type="entry name" value="ALPHA-RHAMNOSIDASE (EUROFUNG)"/>
    <property type="match status" value="1"/>
</dbReference>
<keyword evidence="7" id="KW-1185">Reference proteome</keyword>
<dbReference type="SUPFAM" id="SSF48208">
    <property type="entry name" value="Six-hairpin glycosidases"/>
    <property type="match status" value="1"/>
</dbReference>
<feature type="domain" description="Alpha-L-rhamnosidase C-terminal" evidence="5">
    <location>
        <begin position="45"/>
        <end position="121"/>
    </location>
</feature>
<evidence type="ECO:0000313" key="6">
    <source>
        <dbReference type="EMBL" id="KAH0524206.1"/>
    </source>
</evidence>
<evidence type="ECO:0000256" key="1">
    <source>
        <dbReference type="ARBA" id="ARBA00001445"/>
    </source>
</evidence>
<accession>A0A9P8HKK6</accession>
<dbReference type="InterPro" id="IPR012341">
    <property type="entry name" value="6hp_glycosidase-like_sf"/>
</dbReference>
<evidence type="ECO:0000259" key="4">
    <source>
        <dbReference type="Pfam" id="PF17389"/>
    </source>
</evidence>
<sequence>MGATTTWERWDSMLPDGTVNPGSMTSFNHHALGSIANWMHADVGGLEAIEPGWKVFRVKPQPNKELSWADVAFESRYGRIELRWTLKGGLFRMRLRVPPNSTAVVSLPSDGRGSEVGKREAKEQRVGSGEYDFECQFIQAQWPPKALLPPWGRAEF</sequence>
<comment type="catalytic activity">
    <reaction evidence="1">
        <text>Hydrolysis of terminal non-reducing alpha-L-rhamnose residues in alpha-L-rhamnosides.</text>
        <dbReference type="EC" id="3.2.1.40"/>
    </reaction>
</comment>
<dbReference type="InterPro" id="IPR035396">
    <property type="entry name" value="Bac_rhamnosid6H"/>
</dbReference>
<dbReference type="EC" id="3.2.1.40" evidence="2"/>
<dbReference type="InterPro" id="IPR016007">
    <property type="entry name" value="Alpha_rhamnosid"/>
</dbReference>
<reference evidence="6 7" key="1">
    <citation type="submission" date="2021-08" db="EMBL/GenBank/DDBJ databases">
        <title>The highly contiguous genome resource for Trichoderma semiorbis FJ059, a fungal antagonistic to plant pathogens.</title>
        <authorList>
            <person name="Liu T."/>
        </authorList>
    </citation>
    <scope>NUCLEOTIDE SEQUENCE [LARGE SCALE GENOMIC DNA]</scope>
    <source>
        <strain evidence="6 7">FJ059</strain>
    </source>
</reference>
<proteinExistence type="predicted"/>
<dbReference type="Pfam" id="PF17389">
    <property type="entry name" value="Bac_rhamnosid6H"/>
    <property type="match status" value="1"/>
</dbReference>
<dbReference type="Proteomes" id="UP000826573">
    <property type="component" value="Unassembled WGS sequence"/>
</dbReference>
<dbReference type="InterPro" id="IPR035398">
    <property type="entry name" value="Bac_rhamnosid_C"/>
</dbReference>
<dbReference type="Pfam" id="PF17390">
    <property type="entry name" value="Bac_rhamnosid_C"/>
    <property type="match status" value="1"/>
</dbReference>
<evidence type="ECO:0000259" key="5">
    <source>
        <dbReference type="Pfam" id="PF17390"/>
    </source>
</evidence>
<evidence type="ECO:0000313" key="7">
    <source>
        <dbReference type="Proteomes" id="UP000826573"/>
    </source>
</evidence>
<dbReference type="GO" id="GO:0030596">
    <property type="term" value="F:alpha-L-rhamnosidase activity"/>
    <property type="evidence" value="ECO:0007669"/>
    <property type="project" value="UniProtKB-EC"/>
</dbReference>
<dbReference type="PANTHER" id="PTHR33307:SF6">
    <property type="entry name" value="ALPHA-RHAMNOSIDASE (EUROFUNG)-RELATED"/>
    <property type="match status" value="1"/>
</dbReference>
<evidence type="ECO:0000256" key="3">
    <source>
        <dbReference type="ARBA" id="ARBA00022801"/>
    </source>
</evidence>
<dbReference type="Gene3D" id="2.60.420.10">
    <property type="entry name" value="Maltose phosphorylase, domain 3"/>
    <property type="match status" value="1"/>
</dbReference>
<keyword evidence="3" id="KW-0378">Hydrolase</keyword>
<protein>
    <recommendedName>
        <fullName evidence="2">alpha-L-rhamnosidase</fullName>
        <ecNumber evidence="2">3.2.1.40</ecNumber>
    </recommendedName>
</protein>
<gene>
    <name evidence="6" type="ORF">TsFJ059_006740</name>
</gene>
<dbReference type="InterPro" id="IPR008928">
    <property type="entry name" value="6-hairpin_glycosidase_sf"/>
</dbReference>